<gene>
    <name evidence="2" type="ORF">AVDCRST_MAG27-2669</name>
</gene>
<evidence type="ECO:0000313" key="2">
    <source>
        <dbReference type="EMBL" id="CAA9253143.1"/>
    </source>
</evidence>
<feature type="compositionally biased region" description="Basic residues" evidence="1">
    <location>
        <begin position="114"/>
        <end position="125"/>
    </location>
</feature>
<evidence type="ECO:0000256" key="1">
    <source>
        <dbReference type="SAM" id="MobiDB-lite"/>
    </source>
</evidence>
<reference evidence="2" key="1">
    <citation type="submission" date="2020-02" db="EMBL/GenBank/DDBJ databases">
        <authorList>
            <person name="Meier V. D."/>
        </authorList>
    </citation>
    <scope>NUCLEOTIDE SEQUENCE</scope>
    <source>
        <strain evidence="2">AVDCRST_MAG27</strain>
    </source>
</reference>
<feature type="region of interest" description="Disordered" evidence="1">
    <location>
        <begin position="1"/>
        <end position="191"/>
    </location>
</feature>
<feature type="compositionally biased region" description="Low complexity" evidence="1">
    <location>
        <begin position="167"/>
        <end position="177"/>
    </location>
</feature>
<feature type="non-terminal residue" evidence="2">
    <location>
        <position position="191"/>
    </location>
</feature>
<organism evidence="2">
    <name type="scientific">uncultured Craurococcus sp</name>
    <dbReference type="NCBI Taxonomy" id="1135998"/>
    <lineage>
        <taxon>Bacteria</taxon>
        <taxon>Pseudomonadati</taxon>
        <taxon>Pseudomonadota</taxon>
        <taxon>Alphaproteobacteria</taxon>
        <taxon>Acetobacterales</taxon>
        <taxon>Acetobacteraceae</taxon>
        <taxon>Craurococcus</taxon>
        <taxon>environmental samples</taxon>
    </lineage>
</organism>
<protein>
    <submittedName>
        <fullName evidence="2">Uncharacterized protein</fullName>
    </submittedName>
</protein>
<accession>A0A6J4IL05</accession>
<proteinExistence type="predicted"/>
<feature type="compositionally biased region" description="Basic residues" evidence="1">
    <location>
        <begin position="30"/>
        <end position="48"/>
    </location>
</feature>
<dbReference type="EMBL" id="CADCTD010000093">
    <property type="protein sequence ID" value="CAA9253143.1"/>
    <property type="molecule type" value="Genomic_DNA"/>
</dbReference>
<sequence length="191" mass="21266">EDASFGTARDRPGRRRPAGPRPACPAAARPRPRRHVRPPRRQWRRPHHPGGGLVLRPGPLRRGRPQQGRCPGAGGGDHRPPHAAPGLGRRSAAPAAARDRPDAGPHGGDDVPRRGRQPRRPRHPRRDSPDSRGPVPRRRRQWRQRHHPRRAARPPAPPRPRPRPRPALRWPASRWPASRPAGGPVSRTSAL</sequence>
<feature type="compositionally biased region" description="Basic and acidic residues" evidence="1">
    <location>
        <begin position="97"/>
        <end position="113"/>
    </location>
</feature>
<feature type="non-terminal residue" evidence="2">
    <location>
        <position position="1"/>
    </location>
</feature>
<feature type="compositionally biased region" description="Basic residues" evidence="1">
    <location>
        <begin position="135"/>
        <end position="152"/>
    </location>
</feature>
<name>A0A6J4IL05_9PROT</name>
<feature type="compositionally biased region" description="Low complexity" evidence="1">
    <location>
        <begin position="84"/>
        <end position="96"/>
    </location>
</feature>
<dbReference type="AlphaFoldDB" id="A0A6J4IL05"/>